<organism evidence="12 14">
    <name type="scientific">Pseudomonas flexibilis</name>
    <dbReference type="NCBI Taxonomy" id="706570"/>
    <lineage>
        <taxon>Bacteria</taxon>
        <taxon>Pseudomonadati</taxon>
        <taxon>Pseudomonadota</taxon>
        <taxon>Gammaproteobacteria</taxon>
        <taxon>Pseudomonadales</taxon>
        <taxon>Pseudomonadaceae</taxon>
        <taxon>Pseudomonas</taxon>
    </lineage>
</organism>
<dbReference type="RefSeq" id="WP_027591824.1">
    <property type="nucleotide sequence ID" value="NZ_FMUP01000002.1"/>
</dbReference>
<evidence type="ECO:0000313" key="15">
    <source>
        <dbReference type="Proteomes" id="UP000186079"/>
    </source>
</evidence>
<dbReference type="EMBL" id="FTMC01000001">
    <property type="protein sequence ID" value="SIP87647.1"/>
    <property type="molecule type" value="Genomic_DNA"/>
</dbReference>
<keyword evidence="6" id="KW-0249">Electron transport</keyword>
<feature type="chain" id="PRO_5015034501" evidence="10">
    <location>
        <begin position="19"/>
        <end position="208"/>
    </location>
</feature>
<reference evidence="13 15" key="2">
    <citation type="submission" date="2017-01" db="EMBL/GenBank/DDBJ databases">
        <authorList>
            <person name="Mah S.A."/>
            <person name="Swanson W.J."/>
            <person name="Moy G.W."/>
            <person name="Vacquier V.D."/>
        </authorList>
    </citation>
    <scope>NUCLEOTIDE SEQUENCE [LARGE SCALE GENOMIC DNA]</scope>
    <source>
        <strain evidence="13 15">ATCC 29606</strain>
    </source>
</reference>
<dbReference type="InterPro" id="IPR036909">
    <property type="entry name" value="Cyt_c-like_dom_sf"/>
</dbReference>
<keyword evidence="7 9" id="KW-0408">Iron</keyword>
<evidence type="ECO:0000256" key="10">
    <source>
        <dbReference type="SAM" id="SignalP"/>
    </source>
</evidence>
<proteinExistence type="predicted"/>
<feature type="domain" description="Cytochrome c" evidence="11">
    <location>
        <begin position="31"/>
        <end position="116"/>
    </location>
</feature>
<keyword evidence="5" id="KW-0574">Periplasm</keyword>
<dbReference type="PANTHER" id="PTHR33751">
    <property type="entry name" value="CBB3-TYPE CYTOCHROME C OXIDASE SUBUNIT FIXP"/>
    <property type="match status" value="1"/>
</dbReference>
<evidence type="ECO:0000256" key="9">
    <source>
        <dbReference type="PIRSR" id="PIRSR000005-2"/>
    </source>
</evidence>
<feature type="binding site" description="covalent" evidence="8">
    <location>
        <position position="50"/>
    </location>
    <ligand>
        <name>heme c</name>
        <dbReference type="ChEBI" id="CHEBI:61717"/>
        <label>1</label>
    </ligand>
</feature>
<dbReference type="InterPro" id="IPR050597">
    <property type="entry name" value="Cytochrome_c_Oxidase_Subunit"/>
</dbReference>
<evidence type="ECO:0000256" key="3">
    <source>
        <dbReference type="ARBA" id="ARBA00022617"/>
    </source>
</evidence>
<dbReference type="GO" id="GO:0009055">
    <property type="term" value="F:electron transfer activity"/>
    <property type="evidence" value="ECO:0007669"/>
    <property type="project" value="InterPro"/>
</dbReference>
<feature type="binding site" description="axial binding residue" evidence="9">
    <location>
        <position position="93"/>
    </location>
    <ligand>
        <name>heme c</name>
        <dbReference type="ChEBI" id="CHEBI:61717"/>
        <label>1</label>
    </ligand>
    <ligandPart>
        <name>Fe</name>
        <dbReference type="ChEBI" id="CHEBI:18248"/>
    </ligandPart>
</feature>
<sequence>MRSPLLALLLCVAPLVSANEAALARFQQLMNDPILRQQAYDSGFERVRFCGYCHGEDGNSKRDYIPNLAGQNPIYLFKAFDTFANGQRNDFVMSKLAKQLTVDEQVDIAVYFSQQQVKPSASSVDAQLRMQGERVFQGTCIACHGMRAEGKEDAPRLAGQPGEYVRRALTSFHDGDPRRASSVMMPIAKQLTPADIEALAAYLEKLVL</sequence>
<protein>
    <submittedName>
        <fullName evidence="12">Cytochrome biogenesis protein ResB</fullName>
    </submittedName>
    <submittedName>
        <fullName evidence="13">Cytochrome c553</fullName>
    </submittedName>
</protein>
<feature type="signal peptide" evidence="10">
    <location>
        <begin position="1"/>
        <end position="18"/>
    </location>
</feature>
<feature type="domain" description="Cytochrome c" evidence="11">
    <location>
        <begin position="127"/>
        <end position="207"/>
    </location>
</feature>
<dbReference type="STRING" id="706570.PT85_09510"/>
<dbReference type="PROSITE" id="PS51007">
    <property type="entry name" value="CYTC"/>
    <property type="match status" value="2"/>
</dbReference>
<feature type="binding site" description="axial binding residue" evidence="9">
    <location>
        <position position="144"/>
    </location>
    <ligand>
        <name>heme c</name>
        <dbReference type="ChEBI" id="CHEBI:61717"/>
        <label>2</label>
    </ligand>
    <ligandPart>
        <name>Fe</name>
        <dbReference type="ChEBI" id="CHEBI:18248"/>
    </ligandPart>
</feature>
<feature type="binding site" description="covalent" evidence="8">
    <location>
        <position position="53"/>
    </location>
    <ligand>
        <name>heme c</name>
        <dbReference type="ChEBI" id="CHEBI:61717"/>
        <label>1</label>
    </ligand>
</feature>
<keyword evidence="14" id="KW-1185">Reference proteome</keyword>
<feature type="binding site" description="axial binding residue" evidence="9">
    <location>
        <position position="184"/>
    </location>
    <ligand>
        <name>heme c</name>
        <dbReference type="ChEBI" id="CHEBI:61717"/>
        <label>2</label>
    </ligand>
    <ligandPart>
        <name>Fe</name>
        <dbReference type="ChEBI" id="CHEBI:18248"/>
    </ligandPart>
</feature>
<evidence type="ECO:0000256" key="5">
    <source>
        <dbReference type="ARBA" id="ARBA00022764"/>
    </source>
</evidence>
<dbReference type="InterPro" id="IPR024167">
    <property type="entry name" value="Cytochrome_c4-like"/>
</dbReference>
<name>A0A0B2DCU8_9PSED</name>
<evidence type="ECO:0000256" key="4">
    <source>
        <dbReference type="ARBA" id="ARBA00022723"/>
    </source>
</evidence>
<dbReference type="PANTHER" id="PTHR33751:SF9">
    <property type="entry name" value="CYTOCHROME C4"/>
    <property type="match status" value="1"/>
</dbReference>
<evidence type="ECO:0000313" key="12">
    <source>
        <dbReference type="EMBL" id="KHO64439.1"/>
    </source>
</evidence>
<keyword evidence="4 9" id="KW-0479">Metal-binding</keyword>
<evidence type="ECO:0000259" key="11">
    <source>
        <dbReference type="PROSITE" id="PS51007"/>
    </source>
</evidence>
<dbReference type="GO" id="GO:0005506">
    <property type="term" value="F:iron ion binding"/>
    <property type="evidence" value="ECO:0007669"/>
    <property type="project" value="InterPro"/>
</dbReference>
<keyword evidence="10" id="KW-0732">Signal</keyword>
<evidence type="ECO:0000313" key="14">
    <source>
        <dbReference type="Proteomes" id="UP000030980"/>
    </source>
</evidence>
<dbReference type="PIRSF" id="PIRSF000005">
    <property type="entry name" value="Cytochrome_c4"/>
    <property type="match status" value="1"/>
</dbReference>
<feature type="binding site" description="covalent" evidence="8">
    <location>
        <position position="143"/>
    </location>
    <ligand>
        <name>heme c</name>
        <dbReference type="ChEBI" id="CHEBI:61717"/>
        <label>2</label>
    </ligand>
</feature>
<dbReference type="PATRIC" id="fig|706570.3.peg.249"/>
<accession>A0A0B3BUT3</accession>
<keyword evidence="2" id="KW-0813">Transport</keyword>
<dbReference type="GO" id="GO:0042597">
    <property type="term" value="C:periplasmic space"/>
    <property type="evidence" value="ECO:0007669"/>
    <property type="project" value="UniProtKB-SubCell"/>
</dbReference>
<dbReference type="InterPro" id="IPR009056">
    <property type="entry name" value="Cyt_c-like_dom"/>
</dbReference>
<dbReference type="AlphaFoldDB" id="A0A0B2DCU8"/>
<dbReference type="GO" id="GO:0020037">
    <property type="term" value="F:heme binding"/>
    <property type="evidence" value="ECO:0007669"/>
    <property type="project" value="InterPro"/>
</dbReference>
<evidence type="ECO:0000313" key="13">
    <source>
        <dbReference type="EMBL" id="SIP87647.1"/>
    </source>
</evidence>
<evidence type="ECO:0000256" key="6">
    <source>
        <dbReference type="ARBA" id="ARBA00022982"/>
    </source>
</evidence>
<gene>
    <name evidence="12" type="ORF">PT85_09510</name>
    <name evidence="13" type="ORF">SAMN05421672_101129</name>
</gene>
<feature type="binding site" description="axial binding residue" evidence="9">
    <location>
        <position position="54"/>
    </location>
    <ligand>
        <name>heme c</name>
        <dbReference type="ChEBI" id="CHEBI:61717"/>
        <label>1</label>
    </ligand>
    <ligandPart>
        <name>Fe</name>
        <dbReference type="ChEBI" id="CHEBI:18248"/>
    </ligandPart>
</feature>
<evidence type="ECO:0000256" key="1">
    <source>
        <dbReference type="ARBA" id="ARBA00004418"/>
    </source>
</evidence>
<dbReference type="Proteomes" id="UP000186079">
    <property type="component" value="Unassembled WGS sequence"/>
</dbReference>
<dbReference type="Proteomes" id="UP000030980">
    <property type="component" value="Unassembled WGS sequence"/>
</dbReference>
<dbReference type="EMBL" id="JTAK01000004">
    <property type="protein sequence ID" value="KHO64439.1"/>
    <property type="molecule type" value="Genomic_DNA"/>
</dbReference>
<reference evidence="12 14" key="1">
    <citation type="submission" date="2014-11" db="EMBL/GenBank/DDBJ databases">
        <title>Genome sequence of Pseudomonas tuomuerensis JCM 14085.</title>
        <authorList>
            <person name="Shin S.-K."/>
            <person name="Yi H."/>
        </authorList>
    </citation>
    <scope>NUCLEOTIDE SEQUENCE [LARGE SCALE GENOMIC DNA]</scope>
    <source>
        <strain evidence="12 14">JCM 14085</strain>
    </source>
</reference>
<dbReference type="Pfam" id="PF00034">
    <property type="entry name" value="Cytochrom_C"/>
    <property type="match status" value="1"/>
</dbReference>
<dbReference type="Gene3D" id="1.10.760.10">
    <property type="entry name" value="Cytochrome c-like domain"/>
    <property type="match status" value="2"/>
</dbReference>
<evidence type="ECO:0000256" key="2">
    <source>
        <dbReference type="ARBA" id="ARBA00022448"/>
    </source>
</evidence>
<comment type="PTM">
    <text evidence="8">Binds 2 heme c groups covalently per subunit.</text>
</comment>
<evidence type="ECO:0000256" key="7">
    <source>
        <dbReference type="ARBA" id="ARBA00023004"/>
    </source>
</evidence>
<evidence type="ECO:0000256" key="8">
    <source>
        <dbReference type="PIRSR" id="PIRSR000005-1"/>
    </source>
</evidence>
<feature type="binding site" description="covalent" evidence="8">
    <location>
        <position position="140"/>
    </location>
    <ligand>
        <name>heme c</name>
        <dbReference type="ChEBI" id="CHEBI:61717"/>
        <label>2</label>
    </ligand>
</feature>
<dbReference type="SUPFAM" id="SSF46626">
    <property type="entry name" value="Cytochrome c"/>
    <property type="match status" value="2"/>
</dbReference>
<keyword evidence="3 8" id="KW-0349">Heme</keyword>
<accession>A0A0B2DCU8</accession>
<dbReference type="OrthoDB" id="9773456at2"/>
<comment type="subcellular location">
    <subcellularLocation>
        <location evidence="1">Periplasm</location>
    </subcellularLocation>
</comment>